<evidence type="ECO:0000313" key="1">
    <source>
        <dbReference type="EMBL" id="KNZ48438.1"/>
    </source>
</evidence>
<dbReference type="Proteomes" id="UP000037035">
    <property type="component" value="Unassembled WGS sequence"/>
</dbReference>
<accession>A0A0L6UIV9</accession>
<keyword evidence="2" id="KW-1185">Reference proteome</keyword>
<dbReference type="CDD" id="cd22744">
    <property type="entry name" value="OTU"/>
    <property type="match status" value="1"/>
</dbReference>
<proteinExistence type="predicted"/>
<dbReference type="VEuPathDB" id="FungiDB:VP01_5673g1"/>
<name>A0A0L6UIV9_9BASI</name>
<dbReference type="EMBL" id="LAVV01010911">
    <property type="protein sequence ID" value="KNZ48438.1"/>
    <property type="molecule type" value="Genomic_DNA"/>
</dbReference>
<evidence type="ECO:0000313" key="2">
    <source>
        <dbReference type="Proteomes" id="UP000037035"/>
    </source>
</evidence>
<reference evidence="1 2" key="1">
    <citation type="submission" date="2015-08" db="EMBL/GenBank/DDBJ databases">
        <title>Next Generation Sequencing and Analysis of the Genome of Puccinia sorghi L Schw, the Causal Agent of Maize Common Rust.</title>
        <authorList>
            <person name="Rochi L."/>
            <person name="Burguener G."/>
            <person name="Darino M."/>
            <person name="Turjanski A."/>
            <person name="Kreff E."/>
            <person name="Dieguez M.J."/>
            <person name="Sacco F."/>
        </authorList>
    </citation>
    <scope>NUCLEOTIDE SEQUENCE [LARGE SCALE GENOMIC DNA]</scope>
    <source>
        <strain evidence="1 2">RO10H11247</strain>
    </source>
</reference>
<sequence length="166" mass="19048">MEGSKHMKQIPEIISELPNLIQPFVEMIYDVTGDGHCGYRAISACLGPRWFYTNMSTNSSRNQKQKEMWMVMLAMAGPMANAFKRAIFFFSPSYSHAALSHFPNNPPIIIALISSRKHYVVLELKDHLPFPSPRPLSNRHMPPSNQALGWYQKYSPCFELLESMIR</sequence>
<dbReference type="AlphaFoldDB" id="A0A0L6UIV9"/>
<comment type="caution">
    <text evidence="1">The sequence shown here is derived from an EMBL/GenBank/DDBJ whole genome shotgun (WGS) entry which is preliminary data.</text>
</comment>
<organism evidence="1 2">
    <name type="scientific">Puccinia sorghi</name>
    <dbReference type="NCBI Taxonomy" id="27349"/>
    <lineage>
        <taxon>Eukaryota</taxon>
        <taxon>Fungi</taxon>
        <taxon>Dikarya</taxon>
        <taxon>Basidiomycota</taxon>
        <taxon>Pucciniomycotina</taxon>
        <taxon>Pucciniomycetes</taxon>
        <taxon>Pucciniales</taxon>
        <taxon>Pucciniaceae</taxon>
        <taxon>Puccinia</taxon>
    </lineage>
</organism>
<dbReference type="OrthoDB" id="2379842at2759"/>
<gene>
    <name evidence="1" type="ORF">VP01_5673g1</name>
</gene>
<evidence type="ECO:0008006" key="3">
    <source>
        <dbReference type="Google" id="ProtNLM"/>
    </source>
</evidence>
<protein>
    <recommendedName>
        <fullName evidence="3">OTU domain-containing protein</fullName>
    </recommendedName>
</protein>